<name>A0A168RZX1_ABSGL</name>
<accession>A0A168RZX1</accession>
<keyword evidence="3" id="KW-1185">Reference proteome</keyword>
<dbReference type="InParanoid" id="A0A168RZX1"/>
<evidence type="ECO:0000256" key="1">
    <source>
        <dbReference type="SAM" id="MobiDB-lite"/>
    </source>
</evidence>
<dbReference type="AlphaFoldDB" id="A0A168RZX1"/>
<evidence type="ECO:0000313" key="3">
    <source>
        <dbReference type="Proteomes" id="UP000078561"/>
    </source>
</evidence>
<gene>
    <name evidence="2" type="primary">ABSGL_13255.1 scaffold 13659</name>
</gene>
<reference evidence="2" key="1">
    <citation type="submission" date="2016-04" db="EMBL/GenBank/DDBJ databases">
        <authorList>
            <person name="Evans L.H."/>
            <person name="Alamgir A."/>
            <person name="Owens N."/>
            <person name="Weber N.D."/>
            <person name="Virtaneva K."/>
            <person name="Barbian K."/>
            <person name="Babar A."/>
            <person name="Rosenke K."/>
        </authorList>
    </citation>
    <scope>NUCLEOTIDE SEQUENCE [LARGE SCALE GENOMIC DNA]</scope>
    <source>
        <strain evidence="2">CBS 101.48</strain>
    </source>
</reference>
<dbReference type="EMBL" id="LT554760">
    <property type="protein sequence ID" value="SAM07612.1"/>
    <property type="molecule type" value="Genomic_DNA"/>
</dbReference>
<proteinExistence type="predicted"/>
<dbReference type="Proteomes" id="UP000078561">
    <property type="component" value="Unassembled WGS sequence"/>
</dbReference>
<feature type="region of interest" description="Disordered" evidence="1">
    <location>
        <begin position="1"/>
        <end position="44"/>
    </location>
</feature>
<sequence>MSTSTAVQPTTKTVTTHSSTQDAAQELTSPSSLPTPPLHKTNPQFCHVVSPISAKDTASYHALDNEHIGTTSRLDELEHFVLNSSTMPPAPSSSTLVEDFELYDYEYEPLPSSTHLFPPL</sequence>
<organism evidence="2">
    <name type="scientific">Absidia glauca</name>
    <name type="common">Pin mould</name>
    <dbReference type="NCBI Taxonomy" id="4829"/>
    <lineage>
        <taxon>Eukaryota</taxon>
        <taxon>Fungi</taxon>
        <taxon>Fungi incertae sedis</taxon>
        <taxon>Mucoromycota</taxon>
        <taxon>Mucoromycotina</taxon>
        <taxon>Mucoromycetes</taxon>
        <taxon>Mucorales</taxon>
        <taxon>Cunninghamellaceae</taxon>
        <taxon>Absidia</taxon>
    </lineage>
</organism>
<feature type="compositionally biased region" description="Low complexity" evidence="1">
    <location>
        <begin position="1"/>
        <end position="20"/>
    </location>
</feature>
<protein>
    <submittedName>
        <fullName evidence="2">Uncharacterized protein</fullName>
    </submittedName>
</protein>
<evidence type="ECO:0000313" key="2">
    <source>
        <dbReference type="EMBL" id="SAM07612.1"/>
    </source>
</evidence>